<accession>A0A816FZG5</accession>
<dbReference type="EMBL" id="CAJOBC010137404">
    <property type="protein sequence ID" value="CAF4633776.1"/>
    <property type="molecule type" value="Genomic_DNA"/>
</dbReference>
<feature type="non-terminal residue" evidence="1">
    <location>
        <position position="47"/>
    </location>
</feature>
<evidence type="ECO:0000313" key="2">
    <source>
        <dbReference type="EMBL" id="CAF4633776.1"/>
    </source>
</evidence>
<dbReference type="EMBL" id="CAJNOQ010059475">
    <property type="protein sequence ID" value="CAF1668233.1"/>
    <property type="molecule type" value="Genomic_DNA"/>
</dbReference>
<dbReference type="Proteomes" id="UP000663829">
    <property type="component" value="Unassembled WGS sequence"/>
</dbReference>
<sequence length="47" mass="5610">MQRANAPWLRNYARVNAEEKDWVTDLVIVEQNLQESSGYMDEWLARL</sequence>
<protein>
    <submittedName>
        <fullName evidence="1">Uncharacterized protein</fullName>
    </submittedName>
</protein>
<reference evidence="1" key="1">
    <citation type="submission" date="2021-02" db="EMBL/GenBank/DDBJ databases">
        <authorList>
            <person name="Nowell W R."/>
        </authorList>
    </citation>
    <scope>NUCLEOTIDE SEQUENCE</scope>
</reference>
<dbReference type="AlphaFoldDB" id="A0A816FZG5"/>
<proteinExistence type="predicted"/>
<evidence type="ECO:0000313" key="1">
    <source>
        <dbReference type="EMBL" id="CAF1668233.1"/>
    </source>
</evidence>
<name>A0A816FZG5_9BILA</name>
<dbReference type="Proteomes" id="UP000681722">
    <property type="component" value="Unassembled WGS sequence"/>
</dbReference>
<gene>
    <name evidence="1" type="ORF">GPM918_LOCUS46225</name>
    <name evidence="2" type="ORF">SRO942_LOCUS49930</name>
</gene>
<keyword evidence="3" id="KW-1185">Reference proteome</keyword>
<organism evidence="1 3">
    <name type="scientific">Didymodactylos carnosus</name>
    <dbReference type="NCBI Taxonomy" id="1234261"/>
    <lineage>
        <taxon>Eukaryota</taxon>
        <taxon>Metazoa</taxon>
        <taxon>Spiralia</taxon>
        <taxon>Gnathifera</taxon>
        <taxon>Rotifera</taxon>
        <taxon>Eurotatoria</taxon>
        <taxon>Bdelloidea</taxon>
        <taxon>Philodinida</taxon>
        <taxon>Philodinidae</taxon>
        <taxon>Didymodactylos</taxon>
    </lineage>
</organism>
<evidence type="ECO:0000313" key="3">
    <source>
        <dbReference type="Proteomes" id="UP000663829"/>
    </source>
</evidence>
<comment type="caution">
    <text evidence="1">The sequence shown here is derived from an EMBL/GenBank/DDBJ whole genome shotgun (WGS) entry which is preliminary data.</text>
</comment>